<dbReference type="GO" id="GO:0006089">
    <property type="term" value="P:lactate metabolic process"/>
    <property type="evidence" value="ECO:0007669"/>
    <property type="project" value="TreeGrafter"/>
</dbReference>
<gene>
    <name evidence="8" type="ORF">BUW47_03965</name>
</gene>
<feature type="domain" description="Lactate/malate dehydrogenase N-terminal" evidence="6">
    <location>
        <begin position="4"/>
        <end position="145"/>
    </location>
</feature>
<dbReference type="PANTHER" id="PTHR43128:SF31">
    <property type="entry name" value="L-LACTATE DEHYDROGENASE"/>
    <property type="match status" value="1"/>
</dbReference>
<feature type="binding site" evidence="4">
    <location>
        <begin position="9"/>
        <end position="14"/>
    </location>
    <ligand>
        <name>NAD(+)</name>
        <dbReference type="ChEBI" id="CHEBI:57540"/>
    </ligand>
</feature>
<dbReference type="Gene3D" id="3.90.110.10">
    <property type="entry name" value="Lactate dehydrogenase/glycoside hydrolase, family 4, C-terminal"/>
    <property type="match status" value="1"/>
</dbReference>
<comment type="similarity">
    <text evidence="1">Belongs to the LDH/MDH superfamily. LDH family.</text>
</comment>
<feature type="active site" description="Proton acceptor" evidence="3">
    <location>
        <position position="178"/>
    </location>
</feature>
<dbReference type="Gene3D" id="3.40.50.720">
    <property type="entry name" value="NAD(P)-binding Rossmann-like Domain"/>
    <property type="match status" value="1"/>
</dbReference>
<dbReference type="Pfam" id="PF02866">
    <property type="entry name" value="Ldh_1_C"/>
    <property type="match status" value="1"/>
</dbReference>
<dbReference type="InterPro" id="IPR018177">
    <property type="entry name" value="L-lactate_DH_AS"/>
</dbReference>
<dbReference type="InterPro" id="IPR001236">
    <property type="entry name" value="Lactate/malate_DH_N"/>
</dbReference>
<evidence type="ECO:0000259" key="7">
    <source>
        <dbReference type="Pfam" id="PF02866"/>
    </source>
</evidence>
<dbReference type="Pfam" id="PF00056">
    <property type="entry name" value="Ldh_1_N"/>
    <property type="match status" value="1"/>
</dbReference>
<dbReference type="InterPro" id="IPR015955">
    <property type="entry name" value="Lactate_DH/Glyco_Ohase_4_C"/>
</dbReference>
<feature type="domain" description="Lactate/malate dehydrogenase C-terminal" evidence="7">
    <location>
        <begin position="148"/>
        <end position="305"/>
    </location>
</feature>
<evidence type="ECO:0000256" key="1">
    <source>
        <dbReference type="ARBA" id="ARBA00006054"/>
    </source>
</evidence>
<dbReference type="SUPFAM" id="SSF51735">
    <property type="entry name" value="NAD(P)-binding Rossmann-fold domains"/>
    <property type="match status" value="1"/>
</dbReference>
<dbReference type="InterPro" id="IPR036291">
    <property type="entry name" value="NAD(P)-bd_dom_sf"/>
</dbReference>
<dbReference type="PANTHER" id="PTHR43128">
    <property type="entry name" value="L-2-HYDROXYCARBOXYLATE DEHYDROGENASE (NAD(P)(+))"/>
    <property type="match status" value="1"/>
</dbReference>
<keyword evidence="2 5" id="KW-0560">Oxidoreductase</keyword>
<protein>
    <submittedName>
        <fullName evidence="8">L-lactate dehydrogenase</fullName>
    </submittedName>
</protein>
<dbReference type="OrthoDB" id="9802969at2"/>
<dbReference type="EMBL" id="CP019030">
    <property type="protein sequence ID" value="APU45648.1"/>
    <property type="molecule type" value="Genomic_DNA"/>
</dbReference>
<dbReference type="CDD" id="cd05291">
    <property type="entry name" value="HicDH_like"/>
    <property type="match status" value="1"/>
</dbReference>
<evidence type="ECO:0000256" key="2">
    <source>
        <dbReference type="ARBA" id="ARBA00023002"/>
    </source>
</evidence>
<dbReference type="RefSeq" id="WP_004563357.1">
    <property type="nucleotide sequence ID" value="NZ_BJLV01000069.1"/>
</dbReference>
<dbReference type="PRINTS" id="PR00086">
    <property type="entry name" value="LLDHDRGNASE"/>
</dbReference>
<feature type="binding site" evidence="4">
    <location>
        <begin position="121"/>
        <end position="123"/>
    </location>
    <ligand>
        <name>NAD(+)</name>
        <dbReference type="ChEBI" id="CHEBI:57540"/>
    </ligand>
</feature>
<feature type="binding site" evidence="4">
    <location>
        <position position="34"/>
    </location>
    <ligand>
        <name>NAD(+)</name>
        <dbReference type="ChEBI" id="CHEBI:57540"/>
    </ligand>
</feature>
<dbReference type="GO" id="GO:0004459">
    <property type="term" value="F:L-lactate dehydrogenase (NAD+) activity"/>
    <property type="evidence" value="ECO:0007669"/>
    <property type="project" value="InterPro"/>
</dbReference>
<accession>A0A0F4HDE4</accession>
<dbReference type="Proteomes" id="UP000185427">
    <property type="component" value="Chromosome"/>
</dbReference>
<name>A0A0F4HDE4_LIMFE</name>
<evidence type="ECO:0000256" key="3">
    <source>
        <dbReference type="PIRSR" id="PIRSR000102-1"/>
    </source>
</evidence>
<dbReference type="SUPFAM" id="SSF56327">
    <property type="entry name" value="LDH C-terminal domain-like"/>
    <property type="match status" value="1"/>
</dbReference>
<dbReference type="AlphaFoldDB" id="A0A0F4HDE4"/>
<evidence type="ECO:0000313" key="8">
    <source>
        <dbReference type="EMBL" id="APU45648.1"/>
    </source>
</evidence>
<organism evidence="8 9">
    <name type="scientific">Limosilactobacillus fermentum</name>
    <name type="common">Lactobacillus fermentum</name>
    <dbReference type="NCBI Taxonomy" id="1613"/>
    <lineage>
        <taxon>Bacteria</taxon>
        <taxon>Bacillati</taxon>
        <taxon>Bacillota</taxon>
        <taxon>Bacilli</taxon>
        <taxon>Lactobacillales</taxon>
        <taxon>Lactobacillaceae</taxon>
        <taxon>Limosilactobacillus</taxon>
    </lineage>
</organism>
<evidence type="ECO:0000259" key="6">
    <source>
        <dbReference type="Pfam" id="PF00056"/>
    </source>
</evidence>
<reference evidence="8 9" key="1">
    <citation type="submission" date="2016-12" db="EMBL/GenBank/DDBJ databases">
        <title>Complete Genome Sequence of Lactobacillus fermentum Strain SNUV175, a Probiotic for Treatment of Bacterial Vaginosis.</title>
        <authorList>
            <person name="Lee S."/>
            <person name="You H.J."/>
            <person name="Kwon B."/>
            <person name="Ko G."/>
        </authorList>
    </citation>
    <scope>NUCLEOTIDE SEQUENCE [LARGE SCALE GENOMIC DNA]</scope>
    <source>
        <strain evidence="8 9">SNUV175</strain>
    </source>
</reference>
<dbReference type="PIRSF" id="PIRSF000102">
    <property type="entry name" value="Lac_mal_DH"/>
    <property type="match status" value="1"/>
</dbReference>
<dbReference type="OMA" id="TARFRFF"/>
<dbReference type="GeneID" id="83715452"/>
<dbReference type="PATRIC" id="fig|1613.32.peg.1576"/>
<dbReference type="InterPro" id="IPR022383">
    <property type="entry name" value="Lactate/malate_DH_C"/>
</dbReference>
<evidence type="ECO:0000256" key="5">
    <source>
        <dbReference type="RuleBase" id="RU003369"/>
    </source>
</evidence>
<dbReference type="InterPro" id="IPR001557">
    <property type="entry name" value="L-lactate/malate_DH"/>
</dbReference>
<proteinExistence type="inferred from homology"/>
<dbReference type="PROSITE" id="PS00064">
    <property type="entry name" value="L_LDH"/>
    <property type="match status" value="1"/>
</dbReference>
<evidence type="ECO:0000313" key="9">
    <source>
        <dbReference type="Proteomes" id="UP000185427"/>
    </source>
</evidence>
<keyword evidence="4" id="KW-0520">NAD</keyword>
<sequence length="314" mass="34366">MTRKVAVIGMGHVGATVAHYLVACGFTDDLALYDTNEAKVRADALDLRDAMANLPYHTNLTVNDDSQLADCDVVVSTLGKSKLVDTPDHDRFAEFKFTRTQVPLVAKKLVDNGFHGKLVDVTNPCDVITSMYQKLTGLPKEHVLGTGTLLDSARMRACVGEALNVDSRSVVGFNLGEHGNSQFTAWSTVRVLGKQVVDLAKERHVNLADVEERSRKGGYMVYKGKKYTNYGVATAAVRLTNALLSDARTEMPVSNYREEYGTYLSYPAVVGRDGVVVQLQLDLTATEQEKLATSAKYIKDRVKAEEQRAASNGN</sequence>
<evidence type="ECO:0000256" key="4">
    <source>
        <dbReference type="PIRSR" id="PIRSR000102-3"/>
    </source>
</evidence>